<protein>
    <recommendedName>
        <fullName evidence="4">Nucleoside triphosphate pyrophosphohydrolase</fullName>
        <ecNumber evidence="3">3.6.1.8</ecNumber>
    </recommendedName>
</protein>
<evidence type="ECO:0000256" key="2">
    <source>
        <dbReference type="ARBA" id="ARBA00061115"/>
    </source>
</evidence>
<dbReference type="NCBIfam" id="NF007113">
    <property type="entry name" value="PRK09562.1"/>
    <property type="match status" value="1"/>
</dbReference>
<comment type="caution">
    <text evidence="6">The sequence shown here is derived from an EMBL/GenBank/DDBJ whole genome shotgun (WGS) entry which is preliminary data.</text>
</comment>
<comment type="catalytic activity">
    <reaction evidence="1">
        <text>ATP + H2O = AMP + diphosphate + H(+)</text>
        <dbReference type="Rhea" id="RHEA:14245"/>
        <dbReference type="ChEBI" id="CHEBI:15377"/>
        <dbReference type="ChEBI" id="CHEBI:15378"/>
        <dbReference type="ChEBI" id="CHEBI:30616"/>
        <dbReference type="ChEBI" id="CHEBI:33019"/>
        <dbReference type="ChEBI" id="CHEBI:456215"/>
        <dbReference type="EC" id="3.6.1.8"/>
    </reaction>
</comment>
<evidence type="ECO:0000256" key="1">
    <source>
        <dbReference type="ARBA" id="ARBA00052141"/>
    </source>
</evidence>
<evidence type="ECO:0000256" key="4">
    <source>
        <dbReference type="ARBA" id="ARBA00074799"/>
    </source>
</evidence>
<dbReference type="InterPro" id="IPR048011">
    <property type="entry name" value="NTP-PPase_MazG-like_C"/>
</dbReference>
<dbReference type="GO" id="GO:0006950">
    <property type="term" value="P:response to stress"/>
    <property type="evidence" value="ECO:0007669"/>
    <property type="project" value="UniProtKB-ARBA"/>
</dbReference>
<dbReference type="GO" id="GO:0046052">
    <property type="term" value="P:UTP catabolic process"/>
    <property type="evidence" value="ECO:0007669"/>
    <property type="project" value="TreeGrafter"/>
</dbReference>
<dbReference type="Proteomes" id="UP000249739">
    <property type="component" value="Unassembled WGS sequence"/>
</dbReference>
<evidence type="ECO:0000259" key="5">
    <source>
        <dbReference type="Pfam" id="PF03819"/>
    </source>
</evidence>
<dbReference type="AlphaFoldDB" id="A0A2W5FL13"/>
<accession>A0A2W5FL13</accession>
<feature type="domain" description="NTP pyrophosphohydrolase MazG-like" evidence="5">
    <location>
        <begin position="27"/>
        <end position="100"/>
    </location>
</feature>
<organism evidence="6 7">
    <name type="scientific">Micavibrio aeruginosavorus</name>
    <dbReference type="NCBI Taxonomy" id="349221"/>
    <lineage>
        <taxon>Bacteria</taxon>
        <taxon>Pseudomonadati</taxon>
        <taxon>Bdellovibrionota</taxon>
        <taxon>Bdellovibrionia</taxon>
        <taxon>Bdellovibrionales</taxon>
        <taxon>Pseudobdellovibrionaceae</taxon>
        <taxon>Micavibrio</taxon>
    </lineage>
</organism>
<dbReference type="SUPFAM" id="SSF101386">
    <property type="entry name" value="all-alpha NTP pyrophosphatases"/>
    <property type="match status" value="2"/>
</dbReference>
<dbReference type="InterPro" id="IPR004518">
    <property type="entry name" value="MazG-like_dom"/>
</dbReference>
<comment type="similarity">
    <text evidence="2">Belongs to the nucleoside triphosphate pyrophosphohydrolase family.</text>
</comment>
<evidence type="ECO:0000313" key="7">
    <source>
        <dbReference type="Proteomes" id="UP000249739"/>
    </source>
</evidence>
<evidence type="ECO:0000256" key="3">
    <source>
        <dbReference type="ARBA" id="ARBA00066372"/>
    </source>
</evidence>
<dbReference type="FunFam" id="1.10.287.1080:FF:000001">
    <property type="entry name" value="Nucleoside triphosphate pyrophosphohydrolase"/>
    <property type="match status" value="1"/>
</dbReference>
<dbReference type="PANTHER" id="PTHR30522:SF0">
    <property type="entry name" value="NUCLEOSIDE TRIPHOSPHATE PYROPHOSPHOHYDROLASE"/>
    <property type="match status" value="1"/>
</dbReference>
<dbReference type="EMBL" id="QFOT01000135">
    <property type="protein sequence ID" value="PZP54477.1"/>
    <property type="molecule type" value="Genomic_DNA"/>
</dbReference>
<reference evidence="6 7" key="1">
    <citation type="submission" date="2017-08" db="EMBL/GenBank/DDBJ databases">
        <title>Infants hospitalized years apart are colonized by the same room-sourced microbial strains.</title>
        <authorList>
            <person name="Brooks B."/>
            <person name="Olm M.R."/>
            <person name="Firek B.A."/>
            <person name="Baker R."/>
            <person name="Thomas B.C."/>
            <person name="Morowitz M.J."/>
            <person name="Banfield J.F."/>
        </authorList>
    </citation>
    <scope>NUCLEOTIDE SEQUENCE [LARGE SCALE GENOMIC DNA]</scope>
    <source>
        <strain evidence="6">S2_006_000_R2_64</strain>
    </source>
</reference>
<dbReference type="Gene3D" id="1.10.287.1080">
    <property type="entry name" value="MazG-like"/>
    <property type="match status" value="2"/>
</dbReference>
<dbReference type="FunFam" id="1.10.287.1080:FF:000003">
    <property type="entry name" value="Nucleoside triphosphate pyrophosphohydrolase"/>
    <property type="match status" value="1"/>
</dbReference>
<dbReference type="GO" id="GO:0046081">
    <property type="term" value="P:dUTP catabolic process"/>
    <property type="evidence" value="ECO:0007669"/>
    <property type="project" value="TreeGrafter"/>
</dbReference>
<dbReference type="Pfam" id="PF03819">
    <property type="entry name" value="MazG"/>
    <property type="match status" value="2"/>
</dbReference>
<dbReference type="GO" id="GO:0046061">
    <property type="term" value="P:dATP catabolic process"/>
    <property type="evidence" value="ECO:0007669"/>
    <property type="project" value="TreeGrafter"/>
</dbReference>
<dbReference type="EC" id="3.6.1.8" evidence="3"/>
<keyword evidence="6" id="KW-0378">Hydrolase</keyword>
<dbReference type="GO" id="GO:0046047">
    <property type="term" value="P:TTP catabolic process"/>
    <property type="evidence" value="ECO:0007669"/>
    <property type="project" value="TreeGrafter"/>
</dbReference>
<gene>
    <name evidence="6" type="ORF">DI586_09790</name>
</gene>
<evidence type="ECO:0000313" key="6">
    <source>
        <dbReference type="EMBL" id="PZP54477.1"/>
    </source>
</evidence>
<dbReference type="PANTHER" id="PTHR30522">
    <property type="entry name" value="NUCLEOSIDE TRIPHOSPHATE PYROPHOSPHOHYDROLASE"/>
    <property type="match status" value="1"/>
</dbReference>
<dbReference type="GO" id="GO:0006203">
    <property type="term" value="P:dGTP catabolic process"/>
    <property type="evidence" value="ECO:0007669"/>
    <property type="project" value="TreeGrafter"/>
</dbReference>
<dbReference type="InterPro" id="IPR048015">
    <property type="entry name" value="NTP-PPase_MazG-like_N"/>
</dbReference>
<feature type="domain" description="NTP pyrophosphohydrolase MazG-like" evidence="5">
    <location>
        <begin position="169"/>
        <end position="226"/>
    </location>
</feature>
<dbReference type="NCBIfam" id="TIGR00444">
    <property type="entry name" value="mazG"/>
    <property type="match status" value="1"/>
</dbReference>
<dbReference type="GO" id="GO:0047693">
    <property type="term" value="F:ATP diphosphatase activity"/>
    <property type="evidence" value="ECO:0007669"/>
    <property type="project" value="UniProtKB-EC"/>
</dbReference>
<dbReference type="CDD" id="cd11528">
    <property type="entry name" value="NTP-PPase_MazG_Nterm"/>
    <property type="match status" value="1"/>
</dbReference>
<dbReference type="CDD" id="cd11529">
    <property type="entry name" value="NTP-PPase_MazG_Cterm"/>
    <property type="match status" value="1"/>
</dbReference>
<name>A0A2W5FL13_9BACT</name>
<dbReference type="InterPro" id="IPR011551">
    <property type="entry name" value="NTP_PyrPHydrolase_MazG"/>
</dbReference>
<dbReference type="GO" id="GO:0046076">
    <property type="term" value="P:dTTP catabolic process"/>
    <property type="evidence" value="ECO:0007669"/>
    <property type="project" value="TreeGrafter"/>
</dbReference>
<proteinExistence type="inferred from homology"/>
<sequence>MAAIDELLKVMAQLRDPNGGCPWDLEQDFASLAPYAIEEAYEVQDAINKGDMENFKEELGDLLLQVVFQSEMARQLGLFTFDDVAKGIADKMVSRHPHVFGDASAETSDAVLSQWDDIKQAERGLKSLPLKSILDEVPVNFPALMRAQKLQKKAAKVGFDWPDAQQVFDKIEEEIIELKQEIKSQSSSNIEEEFGDLLFAFVNLGRKLGLDCETALIKCNQKFYRRFNGIENEVKAESKQMTDLSLDELEAIWIRQKLKEKVA</sequence>